<sequence length="217" mass="25021">MKKSMLLGLISSVLLIGGCGMKLDTNGSQDVEGEPNSVAFNDEFTKDFLESSDEVVKGHYLFKSQTEGYTVYFPKNASMDKAAYERAGDEFEAVGFVENDENENLSFYYNINYDDQPRANDIEFKLDMFDTYLDYTGDFEEYTKDSVTYYYSENVFDFEGKKSFQYFAYIKPEIENKGINFIGSVTCIDYEQPCKQDSNEVKDKVLNIMHSIDFKSR</sequence>
<proteinExistence type="predicted"/>
<dbReference type="PROSITE" id="PS51257">
    <property type="entry name" value="PROKAR_LIPOPROTEIN"/>
    <property type="match status" value="1"/>
</dbReference>
<dbReference type="EMBL" id="VTEU01000001">
    <property type="protein sequence ID" value="TYS61327.1"/>
    <property type="molecule type" value="Genomic_DNA"/>
</dbReference>
<dbReference type="RefSeq" id="WP_148964915.1">
    <property type="nucleotide sequence ID" value="NZ_JBNIKZ010000002.1"/>
</dbReference>
<reference evidence="1 2" key="1">
    <citation type="submission" date="2019-08" db="EMBL/GenBank/DDBJ databases">
        <title>Bacillus genomes from the desert of Cuatro Cienegas, Coahuila.</title>
        <authorList>
            <person name="Olmedo-Alvarez G."/>
        </authorList>
    </citation>
    <scope>NUCLEOTIDE SEQUENCE [LARGE SCALE GENOMIC DNA]</scope>
    <source>
        <strain evidence="1 2">CH88_3T</strain>
    </source>
</reference>
<name>A0AA95B7W8_9BACI</name>
<accession>A0AA95B7W8</accession>
<evidence type="ECO:0000313" key="2">
    <source>
        <dbReference type="Proteomes" id="UP000323393"/>
    </source>
</evidence>
<evidence type="ECO:0000313" key="1">
    <source>
        <dbReference type="EMBL" id="TYS61327.1"/>
    </source>
</evidence>
<organism evidence="1 2">
    <name type="scientific">Sutcliffiella horikoshii</name>
    <dbReference type="NCBI Taxonomy" id="79883"/>
    <lineage>
        <taxon>Bacteria</taxon>
        <taxon>Bacillati</taxon>
        <taxon>Bacillota</taxon>
        <taxon>Bacilli</taxon>
        <taxon>Bacillales</taxon>
        <taxon>Bacillaceae</taxon>
        <taxon>Sutcliffiella</taxon>
    </lineage>
</organism>
<dbReference type="Proteomes" id="UP000323393">
    <property type="component" value="Unassembled WGS sequence"/>
</dbReference>
<evidence type="ECO:0008006" key="3">
    <source>
        <dbReference type="Google" id="ProtNLM"/>
    </source>
</evidence>
<comment type="caution">
    <text evidence="1">The sequence shown here is derived from an EMBL/GenBank/DDBJ whole genome shotgun (WGS) entry which is preliminary data.</text>
</comment>
<protein>
    <recommendedName>
        <fullName evidence="3">Lipoprotein</fullName>
    </recommendedName>
</protein>
<gene>
    <name evidence="1" type="ORF">FZC74_03355</name>
</gene>
<dbReference type="AlphaFoldDB" id="A0AA95B7W8"/>